<evidence type="ECO:0000256" key="1">
    <source>
        <dbReference type="SAM" id="Phobius"/>
    </source>
</evidence>
<feature type="transmembrane region" description="Helical" evidence="1">
    <location>
        <begin position="102"/>
        <end position="120"/>
    </location>
</feature>
<gene>
    <name evidence="2" type="ORF">LEN_4400</name>
</gene>
<feature type="transmembrane region" description="Helical" evidence="1">
    <location>
        <begin position="127"/>
        <end position="144"/>
    </location>
</feature>
<feature type="transmembrane region" description="Helical" evidence="1">
    <location>
        <begin position="150"/>
        <end position="169"/>
    </location>
</feature>
<organism evidence="2 3">
    <name type="scientific">Lysobacter enzymogenes</name>
    <dbReference type="NCBI Taxonomy" id="69"/>
    <lineage>
        <taxon>Bacteria</taxon>
        <taxon>Pseudomonadati</taxon>
        <taxon>Pseudomonadota</taxon>
        <taxon>Gammaproteobacteria</taxon>
        <taxon>Lysobacterales</taxon>
        <taxon>Lysobacteraceae</taxon>
        <taxon>Lysobacter</taxon>
    </lineage>
</organism>
<evidence type="ECO:0000313" key="2">
    <source>
        <dbReference type="EMBL" id="BAV99887.1"/>
    </source>
</evidence>
<dbReference type="RefSeq" id="WP_096381277.1">
    <property type="nucleotide sequence ID" value="NZ_AP014940.1"/>
</dbReference>
<dbReference type="GeneID" id="83066189"/>
<dbReference type="EMBL" id="AP014940">
    <property type="protein sequence ID" value="BAV99887.1"/>
    <property type="molecule type" value="Genomic_DNA"/>
</dbReference>
<dbReference type="AlphaFoldDB" id="A0AAU9AR04"/>
<dbReference type="KEGG" id="lem:LEN_4400"/>
<evidence type="ECO:0000313" key="3">
    <source>
        <dbReference type="Proteomes" id="UP000218824"/>
    </source>
</evidence>
<sequence length="171" mass="17895">MAGSRARGGMFMAAFGTMWLVGGVLGEFPSMPWLAAIAVVFGAVLFLANWRALRAQPAALEAEPSPEAQRTARRFRLVNLGQWAAVAAAAIGLNAIHRSQWIVPAGVAIVGLHFLPLAALFRNRAHYLTGAAIVALAVALPWQLPIAAAIPLLCLGAGAVLWLSALNAARA</sequence>
<protein>
    <submittedName>
        <fullName evidence="2">Uncharacterized protein</fullName>
    </submittedName>
</protein>
<feature type="transmembrane region" description="Helical" evidence="1">
    <location>
        <begin position="31"/>
        <end position="50"/>
    </location>
</feature>
<dbReference type="Proteomes" id="UP000218824">
    <property type="component" value="Chromosome"/>
</dbReference>
<accession>A0AAU9AR04</accession>
<proteinExistence type="predicted"/>
<reference evidence="2 3" key="1">
    <citation type="journal article" date="2017" name="DNA Res.">
        <title>Complete genome sequence and expression profile of the commercial lytic enzyme producer Lysobacter enzymogenes M497-1.</title>
        <authorList>
            <person name="Takami H."/>
            <person name="Toyoda A."/>
            <person name="Uchiyama I."/>
            <person name="Itoh T."/>
            <person name="Takaki Y."/>
            <person name="Arai W."/>
            <person name="Nishi S."/>
            <person name="Kawai M."/>
            <person name="Shinya K."/>
            <person name="Ikeda H."/>
        </authorList>
    </citation>
    <scope>NUCLEOTIDE SEQUENCE [LARGE SCALE GENOMIC DNA]</scope>
    <source>
        <strain evidence="2 3">M497-1</strain>
    </source>
</reference>
<feature type="transmembrane region" description="Helical" evidence="1">
    <location>
        <begin position="77"/>
        <end position="96"/>
    </location>
</feature>
<keyword evidence="1" id="KW-0472">Membrane</keyword>
<keyword evidence="1" id="KW-1133">Transmembrane helix</keyword>
<name>A0AAU9AR04_LYSEN</name>
<feature type="transmembrane region" description="Helical" evidence="1">
    <location>
        <begin position="7"/>
        <end position="25"/>
    </location>
</feature>
<keyword evidence="1" id="KW-0812">Transmembrane</keyword>